<dbReference type="EMBL" id="OU895879">
    <property type="protein sequence ID" value="CAG9809004.1"/>
    <property type="molecule type" value="Genomic_DNA"/>
</dbReference>
<dbReference type="GO" id="GO:0008157">
    <property type="term" value="F:protein phosphatase 1 binding"/>
    <property type="evidence" value="ECO:0007669"/>
    <property type="project" value="TreeGrafter"/>
</dbReference>
<evidence type="ECO:0000313" key="4">
    <source>
        <dbReference type="Proteomes" id="UP001153620"/>
    </source>
</evidence>
<feature type="region of interest" description="Disordered" evidence="1">
    <location>
        <begin position="92"/>
        <end position="121"/>
    </location>
</feature>
<dbReference type="GO" id="GO:0000164">
    <property type="term" value="C:protein phosphatase type 1 complex"/>
    <property type="evidence" value="ECO:0007669"/>
    <property type="project" value="TreeGrafter"/>
</dbReference>
<name>A0A9N9S684_9DIPT</name>
<reference evidence="3" key="1">
    <citation type="submission" date="2022-01" db="EMBL/GenBank/DDBJ databases">
        <authorList>
            <person name="King R."/>
        </authorList>
    </citation>
    <scope>NUCLEOTIDE SEQUENCE</scope>
</reference>
<proteinExistence type="predicted"/>
<protein>
    <recommendedName>
        <fullName evidence="2">CBM21 domain-containing protein</fullName>
    </recommendedName>
</protein>
<evidence type="ECO:0000313" key="3">
    <source>
        <dbReference type="EMBL" id="CAG9809004.1"/>
    </source>
</evidence>
<keyword evidence="4" id="KW-1185">Reference proteome</keyword>
<evidence type="ECO:0000259" key="2">
    <source>
        <dbReference type="PROSITE" id="PS51159"/>
    </source>
</evidence>
<dbReference type="Proteomes" id="UP001153620">
    <property type="component" value="Chromosome 3"/>
</dbReference>
<dbReference type="PANTHER" id="PTHR12307:SF48">
    <property type="entry name" value="PROTEIN PHOSPHATASE 1 REGULATORY SUBUNIT"/>
    <property type="match status" value="1"/>
</dbReference>
<dbReference type="InterPro" id="IPR038175">
    <property type="entry name" value="CBM21_dom_sf"/>
</dbReference>
<feature type="domain" description="CBM21" evidence="2">
    <location>
        <begin position="185"/>
        <end position="295"/>
    </location>
</feature>
<dbReference type="OrthoDB" id="1881at2759"/>
<feature type="compositionally biased region" description="Basic and acidic residues" evidence="1">
    <location>
        <begin position="320"/>
        <end position="333"/>
    </location>
</feature>
<dbReference type="InterPro" id="IPR050782">
    <property type="entry name" value="PP1_regulatory_subunit_3"/>
</dbReference>
<dbReference type="PANTHER" id="PTHR12307">
    <property type="entry name" value="PROTEIN PHOSPHATASE 1 REGULATORY SUBUNIT"/>
    <property type="match status" value="1"/>
</dbReference>
<evidence type="ECO:0000256" key="1">
    <source>
        <dbReference type="SAM" id="MobiDB-lite"/>
    </source>
</evidence>
<dbReference type="AlphaFoldDB" id="A0A9N9S684"/>
<dbReference type="GO" id="GO:2001069">
    <property type="term" value="F:glycogen binding"/>
    <property type="evidence" value="ECO:0007669"/>
    <property type="project" value="TreeGrafter"/>
</dbReference>
<dbReference type="Pfam" id="PF03370">
    <property type="entry name" value="CBM_21"/>
    <property type="match status" value="1"/>
</dbReference>
<dbReference type="InterPro" id="IPR005036">
    <property type="entry name" value="CBM21_dom"/>
</dbReference>
<gene>
    <name evidence="3" type="ORF">CHIRRI_LOCUS11836</name>
</gene>
<dbReference type="PROSITE" id="PS51159">
    <property type="entry name" value="CBM21"/>
    <property type="match status" value="1"/>
</dbReference>
<reference evidence="3" key="2">
    <citation type="submission" date="2022-10" db="EMBL/GenBank/DDBJ databases">
        <authorList>
            <consortium name="ENA_rothamsted_submissions"/>
            <consortium name="culmorum"/>
            <person name="King R."/>
        </authorList>
    </citation>
    <scope>NUCLEOTIDE SEQUENCE</scope>
</reference>
<dbReference type="Gene3D" id="2.60.40.2440">
    <property type="entry name" value="Carbohydrate binding type-21 domain"/>
    <property type="match status" value="1"/>
</dbReference>
<accession>A0A9N9S684</accession>
<organism evidence="3 4">
    <name type="scientific">Chironomus riparius</name>
    <dbReference type="NCBI Taxonomy" id="315576"/>
    <lineage>
        <taxon>Eukaryota</taxon>
        <taxon>Metazoa</taxon>
        <taxon>Ecdysozoa</taxon>
        <taxon>Arthropoda</taxon>
        <taxon>Hexapoda</taxon>
        <taxon>Insecta</taxon>
        <taxon>Pterygota</taxon>
        <taxon>Neoptera</taxon>
        <taxon>Endopterygota</taxon>
        <taxon>Diptera</taxon>
        <taxon>Nematocera</taxon>
        <taxon>Chironomoidea</taxon>
        <taxon>Chironomidae</taxon>
        <taxon>Chironominae</taxon>
        <taxon>Chironomus</taxon>
    </lineage>
</organism>
<sequence>MPAYYEMLVSQSPPLFSHSPPTGFLSEYGPNRFYESPRFCRSAAVLSPLSQRRFPPQNQQQSLYQTHLQSLSPYKPCLVPKPRRSCLIVRNDINNHHKHEPTSDSSSDDSDDYERPQKAKKRVVFADDKGLELEQVKIMSESSTQPPTWSLQFLAHVTQGMISPVPQEQWTIDFRQPASDYLEFRRKLESSNVSLENVIIKESESTVVGTVKVKNLSFHKEVIIRSTWDSWKSNTDTTCTYSKILGASGAYVIYDTFSFKVTLPPHSRNLEFCVCYRADGKEFWDNNGGINYKLTNRVSARQEENELVIRLNNTTVSNNTDKEKKKEETKTIDRSCSPTEPVAVPKAHFGSWSEFSTRHSESPLPYCSLSTNGICTGLYM</sequence>
<feature type="region of interest" description="Disordered" evidence="1">
    <location>
        <begin position="318"/>
        <end position="339"/>
    </location>
</feature>
<dbReference type="GO" id="GO:0005979">
    <property type="term" value="P:regulation of glycogen biosynthetic process"/>
    <property type="evidence" value="ECO:0007669"/>
    <property type="project" value="TreeGrafter"/>
</dbReference>